<comment type="subcellular location">
    <subcellularLocation>
        <location evidence="1">Membrane</location>
        <topology evidence="1">Multi-pass membrane protein</topology>
    </subcellularLocation>
</comment>
<name>A0A2M6WIC0_9BACT</name>
<dbReference type="PIRSF" id="PIRSF005859">
    <property type="entry name" value="PBR"/>
    <property type="match status" value="1"/>
</dbReference>
<dbReference type="GO" id="GO:0016020">
    <property type="term" value="C:membrane"/>
    <property type="evidence" value="ECO:0007669"/>
    <property type="project" value="UniProtKB-SubCell"/>
</dbReference>
<dbReference type="GO" id="GO:0033013">
    <property type="term" value="P:tetrapyrrole metabolic process"/>
    <property type="evidence" value="ECO:0007669"/>
    <property type="project" value="UniProtKB-ARBA"/>
</dbReference>
<dbReference type="InterPro" id="IPR004307">
    <property type="entry name" value="TspO_MBR"/>
</dbReference>
<feature type="transmembrane region" description="Helical" evidence="6">
    <location>
        <begin position="75"/>
        <end position="97"/>
    </location>
</feature>
<evidence type="ECO:0000256" key="2">
    <source>
        <dbReference type="ARBA" id="ARBA00007524"/>
    </source>
</evidence>
<dbReference type="InterPro" id="IPR038330">
    <property type="entry name" value="TspO/MBR-related_sf"/>
</dbReference>
<gene>
    <name evidence="7" type="ORF">COU08_02125</name>
</gene>
<dbReference type="EMBL" id="PFBA01000019">
    <property type="protein sequence ID" value="PIT92484.1"/>
    <property type="molecule type" value="Genomic_DNA"/>
</dbReference>
<comment type="similarity">
    <text evidence="2">Belongs to the TspO/BZRP family.</text>
</comment>
<keyword evidence="4 6" id="KW-1133">Transmembrane helix</keyword>
<dbReference type="AlphaFoldDB" id="A0A2M6WIC0"/>
<sequence length="128" mass="14980">MIWYQTLIKPVWAPPSWIFGPVWTVLYVVIAITYGFVFYAVFTKHFPRALAVPFVLNLIFNFSFTYFQFGLKNNLLAALDIFFVLGTLVWVLVAVYPKRKWVALMNIPYLLWVSFATVLQLTITYLNK</sequence>
<dbReference type="Proteomes" id="UP000228635">
    <property type="component" value="Unassembled WGS sequence"/>
</dbReference>
<evidence type="ECO:0000313" key="8">
    <source>
        <dbReference type="Proteomes" id="UP000228635"/>
    </source>
</evidence>
<evidence type="ECO:0000256" key="1">
    <source>
        <dbReference type="ARBA" id="ARBA00004141"/>
    </source>
</evidence>
<dbReference type="FunFam" id="1.20.1260.100:FF:000001">
    <property type="entry name" value="translocator protein 2"/>
    <property type="match status" value="1"/>
</dbReference>
<evidence type="ECO:0000256" key="4">
    <source>
        <dbReference type="ARBA" id="ARBA00022989"/>
    </source>
</evidence>
<evidence type="ECO:0000256" key="5">
    <source>
        <dbReference type="ARBA" id="ARBA00023136"/>
    </source>
</evidence>
<feature type="transmembrane region" description="Helical" evidence="6">
    <location>
        <begin position="49"/>
        <end position="69"/>
    </location>
</feature>
<evidence type="ECO:0000256" key="6">
    <source>
        <dbReference type="SAM" id="Phobius"/>
    </source>
</evidence>
<dbReference type="Gene3D" id="1.20.1260.100">
    <property type="entry name" value="TspO/MBR protein"/>
    <property type="match status" value="1"/>
</dbReference>
<dbReference type="PANTHER" id="PTHR10057:SF0">
    <property type="entry name" value="TRANSLOCATOR PROTEIN"/>
    <property type="match status" value="1"/>
</dbReference>
<feature type="transmembrane region" description="Helical" evidence="6">
    <location>
        <begin position="20"/>
        <end position="42"/>
    </location>
</feature>
<organism evidence="7 8">
    <name type="scientific">Candidatus Harrisonbacteria bacterium CG10_big_fil_rev_8_21_14_0_10_42_17</name>
    <dbReference type="NCBI Taxonomy" id="1974584"/>
    <lineage>
        <taxon>Bacteria</taxon>
        <taxon>Candidatus Harrisoniibacteriota</taxon>
    </lineage>
</organism>
<feature type="transmembrane region" description="Helical" evidence="6">
    <location>
        <begin position="109"/>
        <end position="126"/>
    </location>
</feature>
<protein>
    <submittedName>
        <fullName evidence="7">Tryptophan-rich sensory protein</fullName>
    </submittedName>
</protein>
<accession>A0A2M6WIC0</accession>
<reference evidence="8" key="1">
    <citation type="submission" date="2017-09" db="EMBL/GenBank/DDBJ databases">
        <title>Depth-based differentiation of microbial function through sediment-hosted aquifers and enrichment of novel symbionts in the deep terrestrial subsurface.</title>
        <authorList>
            <person name="Probst A.J."/>
            <person name="Ladd B."/>
            <person name="Jarett J.K."/>
            <person name="Geller-Mcgrath D.E."/>
            <person name="Sieber C.M.K."/>
            <person name="Emerson J.B."/>
            <person name="Anantharaman K."/>
            <person name="Thomas B.C."/>
            <person name="Malmstrom R."/>
            <person name="Stieglmeier M."/>
            <person name="Klingl A."/>
            <person name="Woyke T."/>
            <person name="Ryan C.M."/>
            <person name="Banfield J.F."/>
        </authorList>
    </citation>
    <scope>NUCLEOTIDE SEQUENCE [LARGE SCALE GENOMIC DNA]</scope>
</reference>
<evidence type="ECO:0000256" key="3">
    <source>
        <dbReference type="ARBA" id="ARBA00022692"/>
    </source>
</evidence>
<proteinExistence type="inferred from homology"/>
<dbReference type="Pfam" id="PF03073">
    <property type="entry name" value="TspO_MBR"/>
    <property type="match status" value="1"/>
</dbReference>
<evidence type="ECO:0000313" key="7">
    <source>
        <dbReference type="EMBL" id="PIT92484.1"/>
    </source>
</evidence>
<keyword evidence="3 6" id="KW-0812">Transmembrane</keyword>
<dbReference type="PANTHER" id="PTHR10057">
    <property type="entry name" value="PERIPHERAL-TYPE BENZODIAZEPINE RECEPTOR"/>
    <property type="match status" value="1"/>
</dbReference>
<dbReference type="CDD" id="cd15904">
    <property type="entry name" value="TSPO_MBR"/>
    <property type="match status" value="1"/>
</dbReference>
<comment type="caution">
    <text evidence="7">The sequence shown here is derived from an EMBL/GenBank/DDBJ whole genome shotgun (WGS) entry which is preliminary data.</text>
</comment>
<keyword evidence="5 6" id="KW-0472">Membrane</keyword>